<gene>
    <name evidence="8" type="ORF">AMSG_11932</name>
</gene>
<keyword evidence="5" id="KW-0472">Membrane</keyword>
<accession>A0A0L0DCD3</accession>
<dbReference type="OrthoDB" id="10252009at2759"/>
<dbReference type="PROSITE" id="PS50056">
    <property type="entry name" value="TYR_PHOSPHATASE_2"/>
    <property type="match status" value="1"/>
</dbReference>
<dbReference type="GO" id="GO:0033550">
    <property type="term" value="F:MAP kinase tyrosine phosphatase activity"/>
    <property type="evidence" value="ECO:0007669"/>
    <property type="project" value="TreeGrafter"/>
</dbReference>
<dbReference type="PANTHER" id="PTHR10159">
    <property type="entry name" value="DUAL SPECIFICITY PROTEIN PHOSPHATASE"/>
    <property type="match status" value="1"/>
</dbReference>
<evidence type="ECO:0000256" key="5">
    <source>
        <dbReference type="SAM" id="Phobius"/>
    </source>
</evidence>
<evidence type="ECO:0000256" key="2">
    <source>
        <dbReference type="ARBA" id="ARBA00013064"/>
    </source>
</evidence>
<name>A0A0L0DCD3_THETB</name>
<evidence type="ECO:0000259" key="6">
    <source>
        <dbReference type="PROSITE" id="PS50054"/>
    </source>
</evidence>
<evidence type="ECO:0000256" key="4">
    <source>
        <dbReference type="ARBA" id="ARBA00022912"/>
    </source>
</evidence>
<dbReference type="GO" id="GO:0005737">
    <property type="term" value="C:cytoplasm"/>
    <property type="evidence" value="ECO:0007669"/>
    <property type="project" value="TreeGrafter"/>
</dbReference>
<dbReference type="SMART" id="SM00195">
    <property type="entry name" value="DSPc"/>
    <property type="match status" value="1"/>
</dbReference>
<dbReference type="EMBL" id="GL349457">
    <property type="protein sequence ID" value="KNC49746.1"/>
    <property type="molecule type" value="Genomic_DNA"/>
</dbReference>
<dbReference type="AlphaFoldDB" id="A0A0L0DCD3"/>
<evidence type="ECO:0000313" key="9">
    <source>
        <dbReference type="Proteomes" id="UP000054408"/>
    </source>
</evidence>
<evidence type="ECO:0000256" key="1">
    <source>
        <dbReference type="ARBA" id="ARBA00008601"/>
    </source>
</evidence>
<evidence type="ECO:0000259" key="7">
    <source>
        <dbReference type="PROSITE" id="PS50056"/>
    </source>
</evidence>
<dbReference type="SUPFAM" id="SSF52799">
    <property type="entry name" value="(Phosphotyrosine protein) phosphatases II"/>
    <property type="match status" value="1"/>
</dbReference>
<dbReference type="GO" id="GO:0008330">
    <property type="term" value="F:protein tyrosine/threonine phosphatase activity"/>
    <property type="evidence" value="ECO:0007669"/>
    <property type="project" value="TreeGrafter"/>
</dbReference>
<dbReference type="InterPro" id="IPR029021">
    <property type="entry name" value="Prot-tyrosine_phosphatase-like"/>
</dbReference>
<feature type="domain" description="Tyrosine specific protein phosphatases" evidence="7">
    <location>
        <begin position="131"/>
        <end position="203"/>
    </location>
</feature>
<keyword evidence="9" id="KW-1185">Reference proteome</keyword>
<dbReference type="EC" id="3.1.3.48" evidence="2"/>
<dbReference type="PANTHER" id="PTHR10159:SF519">
    <property type="entry name" value="DUAL SPECIFICITY PROTEIN PHOSPHATASE MPK3"/>
    <property type="match status" value="1"/>
</dbReference>
<dbReference type="InterPro" id="IPR016130">
    <property type="entry name" value="Tyr_Pase_AS"/>
</dbReference>
<reference evidence="8 9" key="1">
    <citation type="submission" date="2010-05" db="EMBL/GenBank/DDBJ databases">
        <title>The Genome Sequence of Thecamonas trahens ATCC 50062.</title>
        <authorList>
            <consortium name="The Broad Institute Genome Sequencing Platform"/>
            <person name="Russ C."/>
            <person name="Cuomo C."/>
            <person name="Shea T."/>
            <person name="Young S.K."/>
            <person name="Zeng Q."/>
            <person name="Koehrsen M."/>
            <person name="Haas B."/>
            <person name="Borodovsky M."/>
            <person name="Guigo R."/>
            <person name="Alvarado L."/>
            <person name="Berlin A."/>
            <person name="Bochicchio J."/>
            <person name="Borenstein D."/>
            <person name="Chapman S."/>
            <person name="Chen Z."/>
            <person name="Freedman E."/>
            <person name="Gellesch M."/>
            <person name="Goldberg J."/>
            <person name="Griggs A."/>
            <person name="Gujja S."/>
            <person name="Heilman E."/>
            <person name="Heiman D."/>
            <person name="Hepburn T."/>
            <person name="Howarth C."/>
            <person name="Jen D."/>
            <person name="Larson L."/>
            <person name="Mehta T."/>
            <person name="Park D."/>
            <person name="Pearson M."/>
            <person name="Roberts A."/>
            <person name="Saif S."/>
            <person name="Shenoy N."/>
            <person name="Sisk P."/>
            <person name="Stolte C."/>
            <person name="Sykes S."/>
            <person name="Thomson T."/>
            <person name="Walk T."/>
            <person name="White J."/>
            <person name="Yandava C."/>
            <person name="Burger G."/>
            <person name="Gray M.W."/>
            <person name="Holland P.W.H."/>
            <person name="King N."/>
            <person name="Lang F.B.F."/>
            <person name="Roger A.J."/>
            <person name="Ruiz-Trillo I."/>
            <person name="Lander E."/>
            <person name="Nusbaum C."/>
        </authorList>
    </citation>
    <scope>NUCLEOTIDE SEQUENCE [LARGE SCALE GENOMIC DNA]</scope>
    <source>
        <strain evidence="8 9">ATCC 50062</strain>
    </source>
</reference>
<keyword evidence="4" id="KW-0904">Protein phosphatase</keyword>
<evidence type="ECO:0000313" key="8">
    <source>
        <dbReference type="EMBL" id="KNC49746.1"/>
    </source>
</evidence>
<dbReference type="Gene3D" id="3.90.190.10">
    <property type="entry name" value="Protein tyrosine phosphatase superfamily"/>
    <property type="match status" value="1"/>
</dbReference>
<keyword evidence="5" id="KW-0812">Transmembrane</keyword>
<feature type="domain" description="Tyrosine-protein phosphatase" evidence="6">
    <location>
        <begin position="60"/>
        <end position="217"/>
    </location>
</feature>
<dbReference type="Pfam" id="PF00782">
    <property type="entry name" value="DSPc"/>
    <property type="match status" value="1"/>
</dbReference>
<dbReference type="RefSeq" id="XP_013757612.1">
    <property type="nucleotide sequence ID" value="XM_013902158.1"/>
</dbReference>
<comment type="similarity">
    <text evidence="1">Belongs to the protein-tyrosine phosphatase family. Non-receptor class dual specificity subfamily.</text>
</comment>
<dbReference type="Proteomes" id="UP000054408">
    <property type="component" value="Unassembled WGS sequence"/>
</dbReference>
<protein>
    <recommendedName>
        <fullName evidence="2">protein-tyrosine-phosphatase</fullName>
        <ecNumber evidence="2">3.1.3.48</ecNumber>
    </recommendedName>
</protein>
<dbReference type="InterPro" id="IPR020422">
    <property type="entry name" value="TYR_PHOSPHATASE_DUAL_dom"/>
</dbReference>
<dbReference type="STRING" id="461836.A0A0L0DCD3"/>
<proteinExistence type="inferred from homology"/>
<dbReference type="InterPro" id="IPR000387">
    <property type="entry name" value="Tyr_Pase_dom"/>
</dbReference>
<sequence>MTPGFTAGHRIEPEPDPHVATLAMFTIPGQIAFDLVVVGSAEACGGASDGDKGSEGVAAGYGVVDDSRHGQVHLGGFRAASDVMALRKAGITHVLCMDKDVCHPDEVESYLVEAGGADALRVIGLTHAADEDITAVLDDAHGFIDGARASGGRVLVHCLRGVNRSGAIVVSYVMRALGLGYDDALARVRACRPSVQPDETDMAADEVTAATEVVRVAAAEHPRNFTHRCRAIVTALKASRGGTWLATATRRKMTSRFQYTKGTMLFFNLDGVNYQLYQAPPVTMERPASRTPPRLPLDRIAGVAGLDIRKTTLPETETTHIVSLALEMATSVSSDAAHNFRDALHQFYGAPWHVYLSSSANPAFVFGCYVVHDGHYLHVNLPGALDLYAFKSTTGASSLLGARPLELQSGRGSGGGAGAGGSWCSRSRLRWVGPLSVWIAFVAFVFVFAVLPAAYPTMTGSGFTTFQGPWLCTRCSQKFTDCSLFALTSMGALDEQHCLEHLPHLAKRDHVSADVRVCFGDAAAFNGETSYCEEVTRGFWVVFGVGLGFVVVNIAAMLALAYWRWVRPKSARRKAVHSRAYPPLLVQNAA</sequence>
<organism evidence="8 9">
    <name type="scientific">Thecamonas trahens ATCC 50062</name>
    <dbReference type="NCBI Taxonomy" id="461836"/>
    <lineage>
        <taxon>Eukaryota</taxon>
        <taxon>Apusozoa</taxon>
        <taxon>Apusomonadida</taxon>
        <taxon>Apusomonadidae</taxon>
        <taxon>Thecamonas</taxon>
    </lineage>
</organism>
<dbReference type="CDD" id="cd14498">
    <property type="entry name" value="DSP"/>
    <property type="match status" value="1"/>
</dbReference>
<dbReference type="GO" id="GO:0043409">
    <property type="term" value="P:negative regulation of MAPK cascade"/>
    <property type="evidence" value="ECO:0007669"/>
    <property type="project" value="TreeGrafter"/>
</dbReference>
<feature type="transmembrane region" description="Helical" evidence="5">
    <location>
        <begin position="539"/>
        <end position="563"/>
    </location>
</feature>
<dbReference type="PROSITE" id="PS00383">
    <property type="entry name" value="TYR_PHOSPHATASE_1"/>
    <property type="match status" value="1"/>
</dbReference>
<dbReference type="PROSITE" id="PS50054">
    <property type="entry name" value="TYR_PHOSPHATASE_DUAL"/>
    <property type="match status" value="1"/>
</dbReference>
<dbReference type="eggNOG" id="KOG1716">
    <property type="taxonomic scope" value="Eukaryota"/>
</dbReference>
<keyword evidence="5" id="KW-1133">Transmembrane helix</keyword>
<dbReference type="GO" id="GO:0017017">
    <property type="term" value="F:MAP kinase tyrosine/serine/threonine phosphatase activity"/>
    <property type="evidence" value="ECO:0007669"/>
    <property type="project" value="TreeGrafter"/>
</dbReference>
<keyword evidence="3" id="KW-0378">Hydrolase</keyword>
<feature type="transmembrane region" description="Helical" evidence="5">
    <location>
        <begin position="435"/>
        <end position="455"/>
    </location>
</feature>
<evidence type="ECO:0000256" key="3">
    <source>
        <dbReference type="ARBA" id="ARBA00022801"/>
    </source>
</evidence>
<dbReference type="GeneID" id="25569847"/>
<dbReference type="InterPro" id="IPR000340">
    <property type="entry name" value="Dual-sp_phosphatase_cat-dom"/>
</dbReference>